<evidence type="ECO:0000256" key="1">
    <source>
        <dbReference type="SAM" id="MobiDB-lite"/>
    </source>
</evidence>
<dbReference type="EMBL" id="CM017328">
    <property type="protein sequence ID" value="KAE8124878.1"/>
    <property type="molecule type" value="Genomic_DNA"/>
</dbReference>
<reference evidence="2 3" key="1">
    <citation type="submission" date="2019-06" db="EMBL/GenBank/DDBJ databases">
        <title>A chromosomal-level reference genome of Carpinus fangiana (Coryloideae, Betulaceae).</title>
        <authorList>
            <person name="Yang X."/>
            <person name="Wang Z."/>
            <person name="Zhang L."/>
            <person name="Hao G."/>
            <person name="Liu J."/>
            <person name="Yang Y."/>
        </authorList>
    </citation>
    <scope>NUCLEOTIDE SEQUENCE [LARGE SCALE GENOMIC DNA]</scope>
    <source>
        <strain evidence="2">Cfa_2016G</strain>
        <tissue evidence="2">Leaf</tissue>
    </source>
</reference>
<proteinExistence type="predicted"/>
<dbReference type="OrthoDB" id="1752122at2759"/>
<feature type="compositionally biased region" description="Basic and acidic residues" evidence="1">
    <location>
        <begin position="225"/>
        <end position="239"/>
    </location>
</feature>
<gene>
    <name evidence="2" type="ORF">FH972_019723</name>
</gene>
<organism evidence="2 3">
    <name type="scientific">Carpinus fangiana</name>
    <dbReference type="NCBI Taxonomy" id="176857"/>
    <lineage>
        <taxon>Eukaryota</taxon>
        <taxon>Viridiplantae</taxon>
        <taxon>Streptophyta</taxon>
        <taxon>Embryophyta</taxon>
        <taxon>Tracheophyta</taxon>
        <taxon>Spermatophyta</taxon>
        <taxon>Magnoliopsida</taxon>
        <taxon>eudicotyledons</taxon>
        <taxon>Gunneridae</taxon>
        <taxon>Pentapetalae</taxon>
        <taxon>rosids</taxon>
        <taxon>fabids</taxon>
        <taxon>Fagales</taxon>
        <taxon>Betulaceae</taxon>
        <taxon>Carpinus</taxon>
    </lineage>
</organism>
<dbReference type="Proteomes" id="UP000327013">
    <property type="component" value="Chromosome 8"/>
</dbReference>
<evidence type="ECO:0000313" key="2">
    <source>
        <dbReference type="EMBL" id="KAE8124878.1"/>
    </source>
</evidence>
<feature type="region of interest" description="Disordered" evidence="1">
    <location>
        <begin position="287"/>
        <end position="366"/>
    </location>
</feature>
<evidence type="ECO:0000313" key="3">
    <source>
        <dbReference type="Proteomes" id="UP000327013"/>
    </source>
</evidence>
<feature type="compositionally biased region" description="Low complexity" evidence="1">
    <location>
        <begin position="324"/>
        <end position="334"/>
    </location>
</feature>
<feature type="compositionally biased region" description="Basic and acidic residues" evidence="1">
    <location>
        <begin position="335"/>
        <end position="345"/>
    </location>
</feature>
<name>A0A5N6RR49_9ROSI</name>
<sequence>MFVGVYAWKKEVKLRREKWRSFRFGSKAYVLLRRKNNFGNFLELSEYGEKGRRCFVIIPEGEDGIGWSDCREQLSKLKHFHEKQKMGRLVSEGHPGNASAAAGINKGKEIISSDQSSLQGVKKSYAAMVQGLDQSLSLNFQTLASKRKGDRAGFKEFNGSVSLVDEVSAEKEEKEKEVILTREEQVGVGTVRDMLAEFKKDLLKSLESFLVGWTPPTDVAYRNKKGADSGRPKMSKEKPNLPVKFTYFRKKSARPKLCWQKISRPETSGSVSGPIQTIKPTGVMRTLEKGEGSGVGPGPASPVIKTTPANDSPEGSGSRLELVAASGSPASSDGSHSREVQKEARQTTPARDNEEMPSPLADAERSSVGLALEVMRHKLPETVPGFAGGGSSTPVSNLVVAASGSMGNVAFVAASGSPVDWFSVDFPWQSEVFGEWVSLSNALCVLPWLGRNSG</sequence>
<protein>
    <submittedName>
        <fullName evidence="2">Uncharacterized protein</fullName>
    </submittedName>
</protein>
<dbReference type="AlphaFoldDB" id="A0A5N6RR49"/>
<feature type="region of interest" description="Disordered" evidence="1">
    <location>
        <begin position="222"/>
        <end position="241"/>
    </location>
</feature>
<keyword evidence="3" id="KW-1185">Reference proteome</keyword>
<accession>A0A5N6RR49</accession>